<organism evidence="17 18">
    <name type="scientific">Cocos nucifera</name>
    <name type="common">Coconut palm</name>
    <dbReference type="NCBI Taxonomy" id="13894"/>
    <lineage>
        <taxon>Eukaryota</taxon>
        <taxon>Viridiplantae</taxon>
        <taxon>Streptophyta</taxon>
        <taxon>Embryophyta</taxon>
        <taxon>Tracheophyta</taxon>
        <taxon>Spermatophyta</taxon>
        <taxon>Magnoliopsida</taxon>
        <taxon>Liliopsida</taxon>
        <taxon>Arecaceae</taxon>
        <taxon>Arecoideae</taxon>
        <taxon>Cocoseae</taxon>
        <taxon>Attaleinae</taxon>
        <taxon>Cocos</taxon>
    </lineage>
</organism>
<dbReference type="Gene3D" id="2.90.10.10">
    <property type="entry name" value="Bulb-type lectin domain"/>
    <property type="match status" value="1"/>
</dbReference>
<evidence type="ECO:0000256" key="11">
    <source>
        <dbReference type="PROSITE-ProRule" id="PRU10141"/>
    </source>
</evidence>
<dbReference type="AlphaFoldDB" id="A0A8K0N3N2"/>
<dbReference type="GO" id="GO:0016020">
    <property type="term" value="C:membrane"/>
    <property type="evidence" value="ECO:0007669"/>
    <property type="project" value="UniProtKB-SubCell"/>
</dbReference>
<gene>
    <name evidence="17" type="ORF">COCNU_06G010710</name>
</gene>
<dbReference type="EMBL" id="CM017877">
    <property type="protein sequence ID" value="KAG1347242.1"/>
    <property type="molecule type" value="Genomic_DNA"/>
</dbReference>
<keyword evidence="7 11" id="KW-0067">ATP-binding</keyword>
<feature type="binding site" evidence="11">
    <location>
        <position position="620"/>
    </location>
    <ligand>
        <name>ATP</name>
        <dbReference type="ChEBI" id="CHEBI:30616"/>
    </ligand>
</feature>
<evidence type="ECO:0000256" key="6">
    <source>
        <dbReference type="ARBA" id="ARBA00022777"/>
    </source>
</evidence>
<accession>A0A8K0N3N2</accession>
<comment type="caution">
    <text evidence="17">The sequence shown here is derived from an EMBL/GenBank/DDBJ whole genome shotgun (WGS) entry which is preliminary data.</text>
</comment>
<dbReference type="InterPro" id="IPR008271">
    <property type="entry name" value="Ser/Thr_kinase_AS"/>
</dbReference>
<dbReference type="InterPro" id="IPR003609">
    <property type="entry name" value="Pan_app"/>
</dbReference>
<dbReference type="PROSITE" id="PS50011">
    <property type="entry name" value="PROTEIN_KINASE_DOM"/>
    <property type="match status" value="1"/>
</dbReference>
<dbReference type="FunFam" id="1.10.510.10:FF:000384">
    <property type="entry name" value="G-type lectin S-receptor-like serine/threonine-protein kinase"/>
    <property type="match status" value="1"/>
</dbReference>
<dbReference type="PANTHER" id="PTHR47974">
    <property type="entry name" value="OS07G0415500 PROTEIN"/>
    <property type="match status" value="1"/>
</dbReference>
<keyword evidence="8 13" id="KW-1133">Transmembrane helix</keyword>
<dbReference type="PROSITE" id="PS00108">
    <property type="entry name" value="PROTEIN_KINASE_ST"/>
    <property type="match status" value="1"/>
</dbReference>
<keyword evidence="9 13" id="KW-0472">Membrane</keyword>
<dbReference type="PROSITE" id="PS50948">
    <property type="entry name" value="PAN"/>
    <property type="match status" value="1"/>
</dbReference>
<dbReference type="InterPro" id="IPR011009">
    <property type="entry name" value="Kinase-like_dom_sf"/>
</dbReference>
<evidence type="ECO:0000256" key="3">
    <source>
        <dbReference type="ARBA" id="ARBA00022692"/>
    </source>
</evidence>
<feature type="domain" description="Apple" evidence="16">
    <location>
        <begin position="439"/>
        <end position="524"/>
    </location>
</feature>
<keyword evidence="6 17" id="KW-0418">Kinase</keyword>
<comment type="subcellular location">
    <subcellularLocation>
        <location evidence="1">Membrane</location>
        <topology evidence="1">Single-pass membrane protein</topology>
    </subcellularLocation>
</comment>
<feature type="domain" description="Bulb-type lectin" evidence="15">
    <location>
        <begin position="124"/>
        <end position="247"/>
    </location>
</feature>
<reference evidence="17" key="1">
    <citation type="journal article" date="2017" name="Gigascience">
        <title>The genome draft of coconut (Cocos nucifera).</title>
        <authorList>
            <person name="Xiao Y."/>
            <person name="Xu P."/>
            <person name="Fan H."/>
            <person name="Baudouin L."/>
            <person name="Xia W."/>
            <person name="Bocs S."/>
            <person name="Xu J."/>
            <person name="Li Q."/>
            <person name="Guo A."/>
            <person name="Zhou L."/>
            <person name="Li J."/>
            <person name="Wu Y."/>
            <person name="Ma Z."/>
            <person name="Armero A."/>
            <person name="Issali A.E."/>
            <person name="Liu N."/>
            <person name="Peng M."/>
            <person name="Yang Y."/>
        </authorList>
    </citation>
    <scope>NUCLEOTIDE SEQUENCE</scope>
    <source>
        <tissue evidence="17">Spear leaf of Hainan Tall coconut</tissue>
    </source>
</reference>
<dbReference type="InterPro" id="IPR000719">
    <property type="entry name" value="Prot_kinase_dom"/>
</dbReference>
<protein>
    <submittedName>
        <fullName evidence="17">Putative G-type lectin S-receptor-like serine/threonine-protein kinase</fullName>
    </submittedName>
</protein>
<dbReference type="OrthoDB" id="643280at2759"/>
<dbReference type="Gene3D" id="3.30.200.20">
    <property type="entry name" value="Phosphorylase Kinase, domain 1"/>
    <property type="match status" value="2"/>
</dbReference>
<feature type="region of interest" description="Disordered" evidence="12">
    <location>
        <begin position="1"/>
        <end position="28"/>
    </location>
</feature>
<sequence length="948" mass="104232">MSPSSSLVPQPPSSLSSQPPPPSLEAFTKASSSMAPTHYHPVLLPPNPCRWPSDDHNRFLIFHPQESRPGGKFGVARIGKLGNGWGLMLAYCFNHNMDHWSKSCFLPLFFLIHFSFGSRFSKAADTLYPGQSLSGNQTIVSQGGIFELGFFTPGNISKNFYLGIWYKQIPVRTAVWIANRDHPISDTGASELKISEDGNLVLTQSQIQVWSSNLSTATSSSAVAVLLDTGNLVLRNSSNSSAALWQSFDHPTDTWMPNQKLGLNRITGEHQLITSWRNLEDPSTGLFSLGIDPKGTDQYFLWRNGTEYWTTGLWNGKIFANIPDMSSGNYQSYVHVSNERENYFTFTFRDTSTISRLVMDVTGQAKIMKWIESSQDWLWVCLLPSDPCSVHSLCGAFGSCSLETVPFCSCLEGFEPQSSTDWNLSDWSGGCVRRTPLKCFNISVNTEKDGFLMISDVQLPTNPQNLEVGTAEECESACLKSCFCTAYSHSSTCSIWNGDLYDLKKLSNGSSNGDSGVLYLRLAASDLPSKRSQTVHRSIIIIIGAVAGSAFCLLVAVALIWKFQSRHPIGLSEEIKGSLVLFRYKNLVKATNNFSEKLGAGSFGTVYKGTLHDSTLVAVKRLGRTGQGEKQFRAEVSTIGQVRHVNLVGLRGFCVEGSERLLVYDYMPNGSLGSQLFQKKSKSKILDWTTRFQIALGTARGLAYLHGHCRDCIIHCDIKPENILLDSEFSPKVADFGMAKLIGREFSRVLTTMRGTLGYLAPEWISGLAITPMADVYSYGMMLLEIISGRRNAEVSEDGDIAFFPLWAASKVKEDEILSLLDCRLEGKANLDELRRACRVAVWCIQASEIPSSKNGKGTILGEVIGAVGGFVIVLELIWRYRSRGPIGGSKAVDNGTLMVFGCRDLQTMTKNFSERSGGEGFGCVYKGALPDSTAITVKMLTGLIIGI</sequence>
<dbReference type="InterPro" id="IPR001480">
    <property type="entry name" value="Bulb-type_lectin_dom"/>
</dbReference>
<evidence type="ECO:0000256" key="7">
    <source>
        <dbReference type="ARBA" id="ARBA00022840"/>
    </source>
</evidence>
<dbReference type="PROSITE" id="PS50927">
    <property type="entry name" value="BULB_LECTIN"/>
    <property type="match status" value="1"/>
</dbReference>
<evidence type="ECO:0000256" key="9">
    <source>
        <dbReference type="ARBA" id="ARBA00023136"/>
    </source>
</evidence>
<dbReference type="Proteomes" id="UP000797356">
    <property type="component" value="Chromosome 6"/>
</dbReference>
<dbReference type="Pfam" id="PF01453">
    <property type="entry name" value="B_lectin"/>
    <property type="match status" value="1"/>
</dbReference>
<dbReference type="SMART" id="SM00108">
    <property type="entry name" value="B_lectin"/>
    <property type="match status" value="1"/>
</dbReference>
<keyword evidence="4" id="KW-0732">Signal</keyword>
<dbReference type="Pfam" id="PF00954">
    <property type="entry name" value="S_locus_glycop"/>
    <property type="match status" value="1"/>
</dbReference>
<dbReference type="InterPro" id="IPR036426">
    <property type="entry name" value="Bulb-type_lectin_dom_sf"/>
</dbReference>
<dbReference type="CDD" id="cd01098">
    <property type="entry name" value="PAN_AP_plant"/>
    <property type="match status" value="1"/>
</dbReference>
<evidence type="ECO:0000256" key="1">
    <source>
        <dbReference type="ARBA" id="ARBA00004167"/>
    </source>
</evidence>
<evidence type="ECO:0000256" key="8">
    <source>
        <dbReference type="ARBA" id="ARBA00022989"/>
    </source>
</evidence>
<reference evidence="17" key="2">
    <citation type="submission" date="2019-07" db="EMBL/GenBank/DDBJ databases">
        <authorList>
            <person name="Yang Y."/>
            <person name="Bocs S."/>
            <person name="Baudouin L."/>
        </authorList>
    </citation>
    <scope>NUCLEOTIDE SEQUENCE</scope>
    <source>
        <tissue evidence="17">Spear leaf of Hainan Tall coconut</tissue>
    </source>
</reference>
<dbReference type="SUPFAM" id="SSF51110">
    <property type="entry name" value="alpha-D-mannose-specific plant lectins"/>
    <property type="match status" value="1"/>
</dbReference>
<dbReference type="SUPFAM" id="SSF56112">
    <property type="entry name" value="Protein kinase-like (PK-like)"/>
    <property type="match status" value="1"/>
</dbReference>
<dbReference type="PROSITE" id="PS00107">
    <property type="entry name" value="PROTEIN_KINASE_ATP"/>
    <property type="match status" value="1"/>
</dbReference>
<dbReference type="GO" id="GO:0048544">
    <property type="term" value="P:recognition of pollen"/>
    <property type="evidence" value="ECO:0007669"/>
    <property type="project" value="InterPro"/>
</dbReference>
<evidence type="ECO:0000259" key="15">
    <source>
        <dbReference type="PROSITE" id="PS50927"/>
    </source>
</evidence>
<dbReference type="Pfam" id="PF08276">
    <property type="entry name" value="PAN_2"/>
    <property type="match status" value="1"/>
</dbReference>
<evidence type="ECO:0000259" key="16">
    <source>
        <dbReference type="PROSITE" id="PS50948"/>
    </source>
</evidence>
<dbReference type="Pfam" id="PF00069">
    <property type="entry name" value="Pkinase"/>
    <property type="match status" value="1"/>
</dbReference>
<dbReference type="CDD" id="cd00028">
    <property type="entry name" value="B_lectin"/>
    <property type="match status" value="1"/>
</dbReference>
<keyword evidence="3 13" id="KW-0812">Transmembrane</keyword>
<evidence type="ECO:0000256" key="12">
    <source>
        <dbReference type="SAM" id="MobiDB-lite"/>
    </source>
</evidence>
<keyword evidence="10" id="KW-1015">Disulfide bond</keyword>
<dbReference type="SMART" id="SM00473">
    <property type="entry name" value="PAN_AP"/>
    <property type="match status" value="1"/>
</dbReference>
<dbReference type="GO" id="GO:0005524">
    <property type="term" value="F:ATP binding"/>
    <property type="evidence" value="ECO:0007669"/>
    <property type="project" value="UniProtKB-UniRule"/>
</dbReference>
<dbReference type="CDD" id="cd14066">
    <property type="entry name" value="STKc_IRAK"/>
    <property type="match status" value="1"/>
</dbReference>
<proteinExistence type="predicted"/>
<evidence type="ECO:0000259" key="14">
    <source>
        <dbReference type="PROSITE" id="PS50011"/>
    </source>
</evidence>
<dbReference type="Gene3D" id="1.10.510.10">
    <property type="entry name" value="Transferase(Phosphotransferase) domain 1"/>
    <property type="match status" value="1"/>
</dbReference>
<evidence type="ECO:0000256" key="13">
    <source>
        <dbReference type="SAM" id="Phobius"/>
    </source>
</evidence>
<evidence type="ECO:0000256" key="4">
    <source>
        <dbReference type="ARBA" id="ARBA00022729"/>
    </source>
</evidence>
<feature type="domain" description="Protein kinase" evidence="14">
    <location>
        <begin position="592"/>
        <end position="842"/>
    </location>
</feature>
<evidence type="ECO:0000313" key="17">
    <source>
        <dbReference type="EMBL" id="KAG1347242.1"/>
    </source>
</evidence>
<dbReference type="SMART" id="SM00220">
    <property type="entry name" value="S_TKc"/>
    <property type="match status" value="1"/>
</dbReference>
<dbReference type="GO" id="GO:0051707">
    <property type="term" value="P:response to other organism"/>
    <property type="evidence" value="ECO:0007669"/>
    <property type="project" value="UniProtKB-ARBA"/>
</dbReference>
<feature type="transmembrane region" description="Helical" evidence="13">
    <location>
        <begin position="539"/>
        <end position="561"/>
    </location>
</feature>
<dbReference type="PANTHER" id="PTHR47974:SF19">
    <property type="entry name" value="RECEPTOR-LIKE SERINE_THREONINE-PROTEIN KINASE"/>
    <property type="match status" value="1"/>
</dbReference>
<evidence type="ECO:0000256" key="2">
    <source>
        <dbReference type="ARBA" id="ARBA00022679"/>
    </source>
</evidence>
<evidence type="ECO:0000256" key="5">
    <source>
        <dbReference type="ARBA" id="ARBA00022741"/>
    </source>
</evidence>
<dbReference type="FunFam" id="3.30.200.20:FF:000178">
    <property type="entry name" value="serine/threonine-protein kinase PBS1-like"/>
    <property type="match status" value="1"/>
</dbReference>
<dbReference type="InterPro" id="IPR017441">
    <property type="entry name" value="Protein_kinase_ATP_BS"/>
</dbReference>
<dbReference type="GO" id="GO:0004672">
    <property type="term" value="F:protein kinase activity"/>
    <property type="evidence" value="ECO:0007669"/>
    <property type="project" value="InterPro"/>
</dbReference>
<keyword evidence="2" id="KW-0808">Transferase</keyword>
<feature type="transmembrane region" description="Helical" evidence="13">
    <location>
        <begin position="860"/>
        <end position="879"/>
    </location>
</feature>
<keyword evidence="18" id="KW-1185">Reference proteome</keyword>
<name>A0A8K0N3N2_COCNU</name>
<dbReference type="FunFam" id="2.90.10.10:FF:000002">
    <property type="entry name" value="Serine/threonine-protein kinase"/>
    <property type="match status" value="1"/>
</dbReference>
<keyword evidence="5 11" id="KW-0547">Nucleotide-binding</keyword>
<evidence type="ECO:0000313" key="18">
    <source>
        <dbReference type="Proteomes" id="UP000797356"/>
    </source>
</evidence>
<feature type="compositionally biased region" description="Low complexity" evidence="12">
    <location>
        <begin position="1"/>
        <end position="17"/>
    </location>
</feature>
<evidence type="ECO:0000256" key="10">
    <source>
        <dbReference type="ARBA" id="ARBA00023157"/>
    </source>
</evidence>
<dbReference type="InterPro" id="IPR000858">
    <property type="entry name" value="S_locus_glycoprot_dom"/>
</dbReference>